<dbReference type="Pfam" id="PF00586">
    <property type="entry name" value="AIRS"/>
    <property type="match status" value="1"/>
</dbReference>
<reference evidence="18 19" key="1">
    <citation type="submission" date="2020-04" db="EMBL/GenBank/DDBJ databases">
        <authorList>
            <person name="Zhang R."/>
            <person name="Schippers A."/>
        </authorList>
    </citation>
    <scope>NUCLEOTIDE SEQUENCE [LARGE SCALE GENOMIC DNA]</scope>
    <source>
        <strain evidence="18 19">DSM 109850</strain>
    </source>
</reference>
<name>A0A7Y0Q1Y8_9FIRM</name>
<sequence length="339" mass="36088">MSKNDNPSKMTYEASGVSIERGNQAVDWIKPLAQSTRRPEVVADVGGFAGAFRLGGEDLLAGADGVGSKLLLAKELGRFDTIGIDLVAMNVNDVLAAGGEPLFFLDYVALGYLDPARVRDLVAGVAAGCREAGAALLGGETAEMPDLYPEGDFDLSGFAVGVRRFRPMQPPQAGDVVLGLASSGFHANGFQLARRVVKMSGHRLDDRPSVLGGRTLGEVLLTPTRIYVAAIKDLWSQVGVKAMAHITGGGLPDNLPRTLNGLGALLEASQWPKPPEMDLIQSWGEIEDSEMAHAFNLGIGFTVTLSPSEVERCQSILSRHQIDSYPIGVVRQQPGVEIR</sequence>
<dbReference type="CDD" id="cd02196">
    <property type="entry name" value="PurM"/>
    <property type="match status" value="1"/>
</dbReference>
<dbReference type="UniPathway" id="UPA00074">
    <property type="reaction ID" value="UER00129"/>
</dbReference>
<dbReference type="GO" id="GO:0004637">
    <property type="term" value="F:phosphoribosylamine-glycine ligase activity"/>
    <property type="evidence" value="ECO:0007669"/>
    <property type="project" value="TreeGrafter"/>
</dbReference>
<evidence type="ECO:0000256" key="1">
    <source>
        <dbReference type="ARBA" id="ARBA00004496"/>
    </source>
</evidence>
<dbReference type="FunFam" id="3.90.650.10:FF:000011">
    <property type="entry name" value="Phosphoribosylformylglycinamidine cyclo-ligase"/>
    <property type="match status" value="1"/>
</dbReference>
<evidence type="ECO:0000256" key="12">
    <source>
        <dbReference type="ARBA" id="ARBA00032931"/>
    </source>
</evidence>
<evidence type="ECO:0000259" key="16">
    <source>
        <dbReference type="Pfam" id="PF00586"/>
    </source>
</evidence>
<keyword evidence="8 15" id="KW-0547">Nucleotide-binding</keyword>
<evidence type="ECO:0000256" key="6">
    <source>
        <dbReference type="ARBA" id="ARBA00022490"/>
    </source>
</evidence>
<dbReference type="NCBIfam" id="TIGR00878">
    <property type="entry name" value="purM"/>
    <property type="match status" value="1"/>
</dbReference>
<dbReference type="EC" id="6.3.3.1" evidence="4 15"/>
<evidence type="ECO:0000256" key="2">
    <source>
        <dbReference type="ARBA" id="ARBA00004686"/>
    </source>
</evidence>
<dbReference type="EMBL" id="JABBVZ010000026">
    <property type="protein sequence ID" value="NMP22608.1"/>
    <property type="molecule type" value="Genomic_DNA"/>
</dbReference>
<evidence type="ECO:0000256" key="7">
    <source>
        <dbReference type="ARBA" id="ARBA00022598"/>
    </source>
</evidence>
<feature type="domain" description="PurM-like C-terminal" evidence="17">
    <location>
        <begin position="172"/>
        <end position="338"/>
    </location>
</feature>
<gene>
    <name evidence="15" type="primary">purM</name>
    <name evidence="18" type="ORF">HIJ39_09620</name>
</gene>
<dbReference type="AlphaFoldDB" id="A0A7Y0Q1Y8"/>
<protein>
    <recommendedName>
        <fullName evidence="5 15">Phosphoribosylformylglycinamidine cyclo-ligase</fullName>
        <ecNumber evidence="4 15">6.3.3.1</ecNumber>
    </recommendedName>
    <alternativeName>
        <fullName evidence="12 15">AIR synthase</fullName>
    </alternativeName>
    <alternativeName>
        <fullName evidence="13 15">AIRS</fullName>
    </alternativeName>
    <alternativeName>
        <fullName evidence="11 15">Phosphoribosyl-aminoimidazole synthetase</fullName>
    </alternativeName>
</protein>
<dbReference type="PANTHER" id="PTHR10520:SF12">
    <property type="entry name" value="TRIFUNCTIONAL PURINE BIOSYNTHETIC PROTEIN ADENOSINE-3"/>
    <property type="match status" value="1"/>
</dbReference>
<dbReference type="InterPro" id="IPR036676">
    <property type="entry name" value="PurM-like_C_sf"/>
</dbReference>
<dbReference type="InterPro" id="IPR036921">
    <property type="entry name" value="PurM-like_N_sf"/>
</dbReference>
<dbReference type="HAMAP" id="MF_00741">
    <property type="entry name" value="AIRS"/>
    <property type="match status" value="1"/>
</dbReference>
<dbReference type="PANTHER" id="PTHR10520">
    <property type="entry name" value="TRIFUNCTIONAL PURINE BIOSYNTHETIC PROTEIN ADENOSINE-3-RELATED"/>
    <property type="match status" value="1"/>
</dbReference>
<accession>A0A7Y0Q1Y8</accession>
<keyword evidence="6 15" id="KW-0963">Cytoplasm</keyword>
<dbReference type="SUPFAM" id="SSF55326">
    <property type="entry name" value="PurM N-terminal domain-like"/>
    <property type="match status" value="1"/>
</dbReference>
<comment type="subcellular location">
    <subcellularLocation>
        <location evidence="1 15">Cytoplasm</location>
    </subcellularLocation>
</comment>
<dbReference type="FunFam" id="3.30.1330.10:FF:000001">
    <property type="entry name" value="Phosphoribosylformylglycinamidine cyclo-ligase"/>
    <property type="match status" value="1"/>
</dbReference>
<dbReference type="RefSeq" id="WP_169099079.1">
    <property type="nucleotide sequence ID" value="NZ_JABBVZ010000026.1"/>
</dbReference>
<evidence type="ECO:0000256" key="4">
    <source>
        <dbReference type="ARBA" id="ARBA00013047"/>
    </source>
</evidence>
<evidence type="ECO:0000313" key="18">
    <source>
        <dbReference type="EMBL" id="NMP22608.1"/>
    </source>
</evidence>
<proteinExistence type="inferred from homology"/>
<dbReference type="InterPro" id="IPR010918">
    <property type="entry name" value="PurM-like_C_dom"/>
</dbReference>
<dbReference type="Gene3D" id="3.90.650.10">
    <property type="entry name" value="PurM-like C-terminal domain"/>
    <property type="match status" value="1"/>
</dbReference>
<comment type="caution">
    <text evidence="18">The sequence shown here is derived from an EMBL/GenBank/DDBJ whole genome shotgun (WGS) entry which is preliminary data.</text>
</comment>
<keyword evidence="7 15" id="KW-0436">Ligase</keyword>
<comment type="pathway">
    <text evidence="2 15">Purine metabolism; IMP biosynthesis via de novo pathway; 5-amino-1-(5-phospho-D-ribosyl)imidazole from N(2)-formyl-N(1)-(5-phospho-D-ribosyl)glycinamide: step 2/2.</text>
</comment>
<dbReference type="InterPro" id="IPR004733">
    <property type="entry name" value="PurM_cligase"/>
</dbReference>
<evidence type="ECO:0000256" key="14">
    <source>
        <dbReference type="ARBA" id="ARBA00049057"/>
    </source>
</evidence>
<feature type="domain" description="PurM-like N-terminal" evidence="16">
    <location>
        <begin position="49"/>
        <end position="162"/>
    </location>
</feature>
<keyword evidence="19" id="KW-1185">Reference proteome</keyword>
<evidence type="ECO:0000256" key="13">
    <source>
        <dbReference type="ARBA" id="ARBA00033093"/>
    </source>
</evidence>
<keyword evidence="9 15" id="KW-0658">Purine biosynthesis</keyword>
<organism evidence="18 19">
    <name type="scientific">Sulfobacillus harzensis</name>
    <dbReference type="NCBI Taxonomy" id="2729629"/>
    <lineage>
        <taxon>Bacteria</taxon>
        <taxon>Bacillati</taxon>
        <taxon>Bacillota</taxon>
        <taxon>Clostridia</taxon>
        <taxon>Eubacteriales</taxon>
        <taxon>Clostridiales Family XVII. Incertae Sedis</taxon>
        <taxon>Sulfobacillus</taxon>
    </lineage>
</organism>
<evidence type="ECO:0000256" key="15">
    <source>
        <dbReference type="HAMAP-Rule" id="MF_00741"/>
    </source>
</evidence>
<dbReference type="GO" id="GO:0005524">
    <property type="term" value="F:ATP binding"/>
    <property type="evidence" value="ECO:0007669"/>
    <property type="project" value="UniProtKB-KW"/>
</dbReference>
<evidence type="ECO:0000256" key="8">
    <source>
        <dbReference type="ARBA" id="ARBA00022741"/>
    </source>
</evidence>
<evidence type="ECO:0000256" key="3">
    <source>
        <dbReference type="ARBA" id="ARBA00010280"/>
    </source>
</evidence>
<dbReference type="GO" id="GO:0006189">
    <property type="term" value="P:'de novo' IMP biosynthetic process"/>
    <property type="evidence" value="ECO:0007669"/>
    <property type="project" value="UniProtKB-UniRule"/>
</dbReference>
<comment type="catalytic activity">
    <reaction evidence="14 15">
        <text>2-formamido-N(1)-(5-O-phospho-beta-D-ribosyl)acetamidine + ATP = 5-amino-1-(5-phospho-beta-D-ribosyl)imidazole + ADP + phosphate + H(+)</text>
        <dbReference type="Rhea" id="RHEA:23032"/>
        <dbReference type="ChEBI" id="CHEBI:15378"/>
        <dbReference type="ChEBI" id="CHEBI:30616"/>
        <dbReference type="ChEBI" id="CHEBI:43474"/>
        <dbReference type="ChEBI" id="CHEBI:137981"/>
        <dbReference type="ChEBI" id="CHEBI:147287"/>
        <dbReference type="ChEBI" id="CHEBI:456216"/>
        <dbReference type="EC" id="6.3.3.1"/>
    </reaction>
</comment>
<dbReference type="Proteomes" id="UP000533476">
    <property type="component" value="Unassembled WGS sequence"/>
</dbReference>
<evidence type="ECO:0000259" key="17">
    <source>
        <dbReference type="Pfam" id="PF02769"/>
    </source>
</evidence>
<dbReference type="Gene3D" id="3.30.1330.10">
    <property type="entry name" value="PurM-like, N-terminal domain"/>
    <property type="match status" value="1"/>
</dbReference>
<dbReference type="SUPFAM" id="SSF56042">
    <property type="entry name" value="PurM C-terminal domain-like"/>
    <property type="match status" value="1"/>
</dbReference>
<dbReference type="GO" id="GO:0004641">
    <property type="term" value="F:phosphoribosylformylglycinamidine cyclo-ligase activity"/>
    <property type="evidence" value="ECO:0007669"/>
    <property type="project" value="UniProtKB-UniRule"/>
</dbReference>
<evidence type="ECO:0000256" key="11">
    <source>
        <dbReference type="ARBA" id="ARBA00031908"/>
    </source>
</evidence>
<dbReference type="GO" id="GO:0046084">
    <property type="term" value="P:adenine biosynthetic process"/>
    <property type="evidence" value="ECO:0007669"/>
    <property type="project" value="TreeGrafter"/>
</dbReference>
<evidence type="ECO:0000256" key="5">
    <source>
        <dbReference type="ARBA" id="ARBA00020367"/>
    </source>
</evidence>
<dbReference type="Pfam" id="PF02769">
    <property type="entry name" value="AIRS_C"/>
    <property type="match status" value="1"/>
</dbReference>
<evidence type="ECO:0000313" key="19">
    <source>
        <dbReference type="Proteomes" id="UP000533476"/>
    </source>
</evidence>
<dbReference type="InterPro" id="IPR016188">
    <property type="entry name" value="PurM-like_N"/>
</dbReference>
<keyword evidence="10 15" id="KW-0067">ATP-binding</keyword>
<evidence type="ECO:0000256" key="10">
    <source>
        <dbReference type="ARBA" id="ARBA00022840"/>
    </source>
</evidence>
<dbReference type="GO" id="GO:0005829">
    <property type="term" value="C:cytosol"/>
    <property type="evidence" value="ECO:0007669"/>
    <property type="project" value="TreeGrafter"/>
</dbReference>
<comment type="similarity">
    <text evidence="3 15">Belongs to the AIR synthase family.</text>
</comment>
<evidence type="ECO:0000256" key="9">
    <source>
        <dbReference type="ARBA" id="ARBA00022755"/>
    </source>
</evidence>